<dbReference type="InterPro" id="IPR028889">
    <property type="entry name" value="USP"/>
</dbReference>
<dbReference type="SUPFAM" id="SSF54001">
    <property type="entry name" value="Cysteine proteinases"/>
    <property type="match status" value="1"/>
</dbReference>
<evidence type="ECO:0000313" key="4">
    <source>
        <dbReference type="Proteomes" id="UP000267096"/>
    </source>
</evidence>
<comment type="similarity">
    <text evidence="1">Belongs to the peptidase C19 family.</text>
</comment>
<proteinExistence type="inferred from homology"/>
<dbReference type="InterPro" id="IPR038765">
    <property type="entry name" value="Papain-like_cys_pep_sf"/>
</dbReference>
<feature type="domain" description="USP" evidence="2">
    <location>
        <begin position="1"/>
        <end position="201"/>
    </location>
</feature>
<dbReference type="GO" id="GO:0005634">
    <property type="term" value="C:nucleus"/>
    <property type="evidence" value="ECO:0007669"/>
    <property type="project" value="TreeGrafter"/>
</dbReference>
<name>A0A3P6S0N3_ANISI</name>
<dbReference type="GO" id="GO:0004843">
    <property type="term" value="F:cysteine-type deubiquitinase activity"/>
    <property type="evidence" value="ECO:0007669"/>
    <property type="project" value="InterPro"/>
</dbReference>
<dbReference type="Gene3D" id="3.90.70.10">
    <property type="entry name" value="Cysteine proteinases"/>
    <property type="match status" value="1"/>
</dbReference>
<reference evidence="3 4" key="1">
    <citation type="submission" date="2018-11" db="EMBL/GenBank/DDBJ databases">
        <authorList>
            <consortium name="Pathogen Informatics"/>
        </authorList>
    </citation>
    <scope>NUCLEOTIDE SEQUENCE [LARGE SCALE GENOMIC DNA]</scope>
</reference>
<dbReference type="PROSITE" id="PS50235">
    <property type="entry name" value="USP_3"/>
    <property type="match status" value="1"/>
</dbReference>
<dbReference type="SUPFAM" id="SSF82199">
    <property type="entry name" value="SET domain"/>
    <property type="match status" value="1"/>
</dbReference>
<dbReference type="InterPro" id="IPR050164">
    <property type="entry name" value="Peptidase_C19"/>
</dbReference>
<dbReference type="OrthoDB" id="292964at2759"/>
<dbReference type="PANTHER" id="PTHR24006">
    <property type="entry name" value="UBIQUITIN CARBOXYL-TERMINAL HYDROLASE"/>
    <property type="match status" value="1"/>
</dbReference>
<sequence>MGFKTGVFQPFKDATALDSMKTRVTHLVTAPTTSYLWIENAQLAVNGVLEKDELKIPEQTPTIRPSQREHQVMRLLSVETRLSSRGVATRRVRLTRLPEVMITQIMRFECADGRVVKIDSRVHIPRTINIAALTSGVEAAKYSLRAVIMHIGGVEAGHYTVVVRSREGYVHCDDADVRNISRAEAQELIDTNAYKAKLFPSVFRHLCAKCPMNRASRCITAITGLVDTCPIYLSSIAGDPGNMDRFSGTVFIEWNRLRYNAHAINKSFTIKHTRSVCKVDASKSRRRMSKSAVPKCKLLRQYDVEKAPQEIGACPYGISFKSFVIHDVPEKIRASPSKTTSATATHQFAYERVPLRRTTCAECDVRASTSAANPPAVDPIFLKNTDVEKCFDISDDEKFAGYINKGVEGKRSAVALEMAKRGMYRGLYIDQHHLLRQLRDAITEDVNTTGLSDASLFLMRSRRRLGESVFFLLKTIRKIAPGEELQWNYGREFDFGPMKTCPCQVCKGACHCKTCQGKQPHGTV</sequence>
<evidence type="ECO:0000259" key="2">
    <source>
        <dbReference type="PROSITE" id="PS50235"/>
    </source>
</evidence>
<dbReference type="GO" id="GO:0005829">
    <property type="term" value="C:cytosol"/>
    <property type="evidence" value="ECO:0007669"/>
    <property type="project" value="TreeGrafter"/>
</dbReference>
<dbReference type="GO" id="GO:0016579">
    <property type="term" value="P:protein deubiquitination"/>
    <property type="evidence" value="ECO:0007669"/>
    <property type="project" value="InterPro"/>
</dbReference>
<dbReference type="EMBL" id="UYRR01034003">
    <property type="protein sequence ID" value="VDK60125.1"/>
    <property type="molecule type" value="Genomic_DNA"/>
</dbReference>
<organism evidence="3 4">
    <name type="scientific">Anisakis simplex</name>
    <name type="common">Herring worm</name>
    <dbReference type="NCBI Taxonomy" id="6269"/>
    <lineage>
        <taxon>Eukaryota</taxon>
        <taxon>Metazoa</taxon>
        <taxon>Ecdysozoa</taxon>
        <taxon>Nematoda</taxon>
        <taxon>Chromadorea</taxon>
        <taxon>Rhabditida</taxon>
        <taxon>Spirurina</taxon>
        <taxon>Ascaridomorpha</taxon>
        <taxon>Ascaridoidea</taxon>
        <taxon>Anisakidae</taxon>
        <taxon>Anisakis</taxon>
        <taxon>Anisakis simplex complex</taxon>
    </lineage>
</organism>
<keyword evidence="4" id="KW-1185">Reference proteome</keyword>
<dbReference type="Pfam" id="PF00443">
    <property type="entry name" value="UCH"/>
    <property type="match status" value="1"/>
</dbReference>
<dbReference type="Proteomes" id="UP000267096">
    <property type="component" value="Unassembled WGS sequence"/>
</dbReference>
<dbReference type="AlphaFoldDB" id="A0A3P6S0N3"/>
<dbReference type="CDD" id="cd02257">
    <property type="entry name" value="Peptidase_C19"/>
    <property type="match status" value="1"/>
</dbReference>
<dbReference type="InterPro" id="IPR018200">
    <property type="entry name" value="USP_CS"/>
</dbReference>
<evidence type="ECO:0000256" key="1">
    <source>
        <dbReference type="ARBA" id="ARBA00009085"/>
    </source>
</evidence>
<gene>
    <name evidence="3" type="ORF">ASIM_LOCUS17328</name>
</gene>
<dbReference type="InterPro" id="IPR046341">
    <property type="entry name" value="SET_dom_sf"/>
</dbReference>
<evidence type="ECO:0000313" key="3">
    <source>
        <dbReference type="EMBL" id="VDK60125.1"/>
    </source>
</evidence>
<dbReference type="PROSITE" id="PS00973">
    <property type="entry name" value="USP_2"/>
    <property type="match status" value="1"/>
</dbReference>
<protein>
    <recommendedName>
        <fullName evidence="2">USP domain-containing protein</fullName>
    </recommendedName>
</protein>
<accession>A0A3P6S0N3</accession>
<dbReference type="InterPro" id="IPR001394">
    <property type="entry name" value="Peptidase_C19_UCH"/>
</dbReference>